<sequence>MIITARDFRSGVVVNYEGSFHEVIDSHHHKPGKGGAFVKSKLRNLNTGSIVIVTLRPEDTYEEVYIELKPVQYLYHDDLGYCFMDEENFEQIHVPESKMGTVLDYLKENMVVIASMYEGSVLAVNPPIHVVLEITYTEPGFKGNTVSGATKTATLETGKVIRVPLFVENGQKVKIDTRTGDYVERVT</sequence>
<dbReference type="FunFam" id="2.40.50.140:FF:000004">
    <property type="entry name" value="Elongation factor P"/>
    <property type="match status" value="1"/>
</dbReference>
<evidence type="ECO:0000256" key="5">
    <source>
        <dbReference type="ARBA" id="ARBA00022768"/>
    </source>
</evidence>
<gene>
    <name evidence="7" type="primary">efp</name>
    <name evidence="12" type="ORF">OMAG_002499</name>
</gene>
<evidence type="ECO:0000313" key="13">
    <source>
        <dbReference type="Proteomes" id="UP000033428"/>
    </source>
</evidence>
<dbReference type="SUPFAM" id="SSF50249">
    <property type="entry name" value="Nucleic acid-binding proteins"/>
    <property type="match status" value="2"/>
</dbReference>
<keyword evidence="6 7" id="KW-0648">Protein biosynthesis</keyword>
<dbReference type="InterPro" id="IPR011768">
    <property type="entry name" value="Transl_elongation_fac_P"/>
</dbReference>
<dbReference type="FunFam" id="2.30.30.30:FF:000003">
    <property type="entry name" value="Elongation factor P"/>
    <property type="match status" value="1"/>
</dbReference>
<dbReference type="Pfam" id="PF08207">
    <property type="entry name" value="EFP_N"/>
    <property type="match status" value="1"/>
</dbReference>
<evidence type="ECO:0000259" key="11">
    <source>
        <dbReference type="SMART" id="SM01185"/>
    </source>
</evidence>
<comment type="subcellular location">
    <subcellularLocation>
        <location evidence="1 7">Cytoplasm</location>
    </subcellularLocation>
</comment>
<dbReference type="EMBL" id="JYNY01000516">
    <property type="protein sequence ID" value="KJJ83640.1"/>
    <property type="molecule type" value="Genomic_DNA"/>
</dbReference>
<evidence type="ECO:0000256" key="3">
    <source>
        <dbReference type="ARBA" id="ARBA00009479"/>
    </source>
</evidence>
<dbReference type="FunFam" id="2.40.50.140:FF:000009">
    <property type="entry name" value="Elongation factor P"/>
    <property type="match status" value="1"/>
</dbReference>
<dbReference type="GO" id="GO:0005829">
    <property type="term" value="C:cytosol"/>
    <property type="evidence" value="ECO:0007669"/>
    <property type="project" value="UniProtKB-ARBA"/>
</dbReference>
<dbReference type="InterPro" id="IPR001059">
    <property type="entry name" value="Transl_elong_P/YeiP_cen"/>
</dbReference>
<dbReference type="PIRSF" id="PIRSF005901">
    <property type="entry name" value="EF-P"/>
    <property type="match status" value="1"/>
</dbReference>
<dbReference type="Pfam" id="PF01132">
    <property type="entry name" value="EFP"/>
    <property type="match status" value="1"/>
</dbReference>
<dbReference type="Proteomes" id="UP000033428">
    <property type="component" value="Unassembled WGS sequence"/>
</dbReference>
<dbReference type="AlphaFoldDB" id="A0A0F0CQC5"/>
<dbReference type="UniPathway" id="UPA00345"/>
<dbReference type="CDD" id="cd04470">
    <property type="entry name" value="S1_EF-P_repeat_1"/>
    <property type="match status" value="1"/>
</dbReference>
<dbReference type="HAMAP" id="MF_00141">
    <property type="entry name" value="EF_P"/>
    <property type="match status" value="1"/>
</dbReference>
<comment type="pathway">
    <text evidence="2 7">Protein biosynthesis; polypeptide chain elongation.</text>
</comment>
<comment type="function">
    <text evidence="7">Involved in peptide bond synthesis. Stimulates efficient translation and peptide-bond synthesis on native or reconstituted 70S ribosomes in vitro. Probably functions indirectly by altering the affinity of the ribosome for aminoacyl-tRNA, thus increasing their reactivity as acceptors for peptidyl transferase.</text>
</comment>
<name>A0A0F0CQC5_9BACT</name>
<evidence type="ECO:0000256" key="9">
    <source>
        <dbReference type="RuleBase" id="RU004389"/>
    </source>
</evidence>
<dbReference type="InterPro" id="IPR008991">
    <property type="entry name" value="Translation_prot_SH3-like_sf"/>
</dbReference>
<evidence type="ECO:0000256" key="8">
    <source>
        <dbReference type="NCBIfam" id="TIGR00038"/>
    </source>
</evidence>
<accession>A0A0F0CQC5</accession>
<protein>
    <recommendedName>
        <fullName evidence="7 8">Elongation factor P</fullName>
        <shortName evidence="7">EF-P</shortName>
    </recommendedName>
</protein>
<dbReference type="SMART" id="SM00841">
    <property type="entry name" value="Elong-fact-P_C"/>
    <property type="match status" value="1"/>
</dbReference>
<dbReference type="Gene3D" id="2.30.30.30">
    <property type="match status" value="1"/>
</dbReference>
<dbReference type="Pfam" id="PF09285">
    <property type="entry name" value="Elong-fact-P_C"/>
    <property type="match status" value="1"/>
</dbReference>
<keyword evidence="4 7" id="KW-0963">Cytoplasm</keyword>
<evidence type="ECO:0000256" key="6">
    <source>
        <dbReference type="ARBA" id="ARBA00022917"/>
    </source>
</evidence>
<reference evidence="12 13" key="1">
    <citation type="submission" date="2015-02" db="EMBL/GenBank/DDBJ databases">
        <title>Single-cell genomics of uncultivated deep-branching MTB reveals a conserved set of magnetosome genes.</title>
        <authorList>
            <person name="Kolinko S."/>
            <person name="Richter M."/>
            <person name="Glockner F.O."/>
            <person name="Brachmann A."/>
            <person name="Schuler D."/>
        </authorList>
    </citation>
    <scope>NUCLEOTIDE SEQUENCE [LARGE SCALE GENOMIC DNA]</scope>
    <source>
        <strain evidence="12">SKK-01</strain>
    </source>
</reference>
<dbReference type="GO" id="GO:0043043">
    <property type="term" value="P:peptide biosynthetic process"/>
    <property type="evidence" value="ECO:0007669"/>
    <property type="project" value="InterPro"/>
</dbReference>
<dbReference type="SMART" id="SM01185">
    <property type="entry name" value="EFP"/>
    <property type="match status" value="1"/>
</dbReference>
<keyword evidence="13" id="KW-1185">Reference proteome</keyword>
<dbReference type="InterPro" id="IPR012340">
    <property type="entry name" value="NA-bd_OB-fold"/>
</dbReference>
<dbReference type="PROSITE" id="PS01275">
    <property type="entry name" value="EFP"/>
    <property type="match status" value="1"/>
</dbReference>
<evidence type="ECO:0000256" key="1">
    <source>
        <dbReference type="ARBA" id="ARBA00004496"/>
    </source>
</evidence>
<dbReference type="InterPro" id="IPR015365">
    <property type="entry name" value="Elong-fact-P_C"/>
</dbReference>
<dbReference type="GO" id="GO:0003746">
    <property type="term" value="F:translation elongation factor activity"/>
    <property type="evidence" value="ECO:0007669"/>
    <property type="project" value="UniProtKB-UniRule"/>
</dbReference>
<dbReference type="SUPFAM" id="SSF50104">
    <property type="entry name" value="Translation proteins SH3-like domain"/>
    <property type="match status" value="1"/>
</dbReference>
<dbReference type="InterPro" id="IPR013852">
    <property type="entry name" value="Transl_elong_P/YeiP_CS"/>
</dbReference>
<evidence type="ECO:0000256" key="2">
    <source>
        <dbReference type="ARBA" id="ARBA00004815"/>
    </source>
</evidence>
<feature type="domain" description="Elongation factor P C-terminal" evidence="10">
    <location>
        <begin position="130"/>
        <end position="185"/>
    </location>
</feature>
<dbReference type="NCBIfam" id="NF001810">
    <property type="entry name" value="PRK00529.1"/>
    <property type="match status" value="1"/>
</dbReference>
<dbReference type="InterPro" id="IPR014722">
    <property type="entry name" value="Rib_uL2_dom2"/>
</dbReference>
<evidence type="ECO:0000313" key="12">
    <source>
        <dbReference type="EMBL" id="KJJ83640.1"/>
    </source>
</evidence>
<evidence type="ECO:0000259" key="10">
    <source>
        <dbReference type="SMART" id="SM00841"/>
    </source>
</evidence>
<dbReference type="Gene3D" id="2.40.50.140">
    <property type="entry name" value="Nucleic acid-binding proteins"/>
    <property type="match status" value="2"/>
</dbReference>
<dbReference type="CDD" id="cd05794">
    <property type="entry name" value="S1_EF-P_repeat_2"/>
    <property type="match status" value="1"/>
</dbReference>
<dbReference type="InterPro" id="IPR020599">
    <property type="entry name" value="Transl_elong_fac_P/YeiP"/>
</dbReference>
<evidence type="ECO:0000256" key="7">
    <source>
        <dbReference type="HAMAP-Rule" id="MF_00141"/>
    </source>
</evidence>
<dbReference type="PANTHER" id="PTHR30053">
    <property type="entry name" value="ELONGATION FACTOR P"/>
    <property type="match status" value="1"/>
</dbReference>
<dbReference type="PATRIC" id="fig|1609969.3.peg.2682"/>
<keyword evidence="5 7" id="KW-0251">Elongation factor</keyword>
<dbReference type="NCBIfam" id="TIGR00038">
    <property type="entry name" value="efp"/>
    <property type="match status" value="1"/>
</dbReference>
<dbReference type="PANTHER" id="PTHR30053:SF12">
    <property type="entry name" value="ELONGATION FACTOR P (EF-P) FAMILY PROTEIN"/>
    <property type="match status" value="1"/>
</dbReference>
<comment type="similarity">
    <text evidence="3 7 9">Belongs to the elongation factor P family.</text>
</comment>
<evidence type="ECO:0000256" key="4">
    <source>
        <dbReference type="ARBA" id="ARBA00022490"/>
    </source>
</evidence>
<comment type="caution">
    <text evidence="12">The sequence shown here is derived from an EMBL/GenBank/DDBJ whole genome shotgun (WGS) entry which is preliminary data.</text>
</comment>
<organism evidence="12 13">
    <name type="scientific">Candidatus Omnitrophus magneticus</name>
    <dbReference type="NCBI Taxonomy" id="1609969"/>
    <lineage>
        <taxon>Bacteria</taxon>
        <taxon>Pseudomonadati</taxon>
        <taxon>Candidatus Omnitrophota</taxon>
        <taxon>Candidatus Omnitrophus</taxon>
    </lineage>
</organism>
<feature type="domain" description="Translation elongation factor P/YeiP central" evidence="11">
    <location>
        <begin position="68"/>
        <end position="122"/>
    </location>
</feature>
<proteinExistence type="inferred from homology"/>
<dbReference type="InterPro" id="IPR013185">
    <property type="entry name" value="Transl_elong_KOW-like"/>
</dbReference>